<dbReference type="PANTHER" id="PTHR38788:SF3">
    <property type="entry name" value="CLR5 DOMAIN-CONTAINING PROTEIN"/>
    <property type="match status" value="1"/>
</dbReference>
<evidence type="ECO:0000313" key="3">
    <source>
        <dbReference type="EMBL" id="EXJ57934.1"/>
    </source>
</evidence>
<evidence type="ECO:0000256" key="1">
    <source>
        <dbReference type="SAM" id="MobiDB-lite"/>
    </source>
</evidence>
<accession>W9WHF7</accession>
<dbReference type="Gene3D" id="1.25.40.10">
    <property type="entry name" value="Tetratricopeptide repeat domain"/>
    <property type="match status" value="1"/>
</dbReference>
<feature type="region of interest" description="Disordered" evidence="1">
    <location>
        <begin position="148"/>
        <end position="188"/>
    </location>
</feature>
<proteinExistence type="predicted"/>
<comment type="caution">
    <text evidence="3">The sequence shown here is derived from an EMBL/GenBank/DDBJ whole genome shotgun (WGS) entry which is preliminary data.</text>
</comment>
<dbReference type="OrthoDB" id="5308957at2759"/>
<dbReference type="VEuPathDB" id="FungiDB:A1O7_05357"/>
<name>W9WHF7_9EURO</name>
<dbReference type="PANTHER" id="PTHR38788">
    <property type="entry name" value="CLR5 DOMAIN-CONTAINING PROTEIN"/>
    <property type="match status" value="1"/>
</dbReference>
<evidence type="ECO:0000259" key="2">
    <source>
        <dbReference type="Pfam" id="PF14420"/>
    </source>
</evidence>
<dbReference type="Pfam" id="PF14420">
    <property type="entry name" value="Clr5"/>
    <property type="match status" value="1"/>
</dbReference>
<dbReference type="HOGENOM" id="CLU_442814_0_0_1"/>
<dbReference type="GeneID" id="19179942"/>
<keyword evidence="4" id="KW-1185">Reference proteome</keyword>
<dbReference type="Proteomes" id="UP000019473">
    <property type="component" value="Unassembled WGS sequence"/>
</dbReference>
<sequence length="635" mass="72275">MAPRPRSQPRPVFKRVQSKQNRNAAFGPYHTLIEQFYIHEGRPLKWIMEHMKKEHEFNLSVKQYKSQLKNWGLRHKLTQRDAAFILRLLNQARTEGHHEVVIFSGQPRRREDIVKYIQRNEKLVDEDHLLSCITDDEETPHYIRLQTLEAESGRPTTPQLPLTPPSASPSGSDQSQAAYRQVSPMRVPIPSPAYTPRNSGEWMNPLAEPAPSSGGIYRGDALPAQFGHAYTQTYSAARNQPAMPNIMGPFRPKQAAAPSGWCQSWDDNDLSRQWPADFTHAALSVTPAVVDQLGDIDLDIYRFGDHTHSPQLNDGTLTAYFVMYSLYWLICAGQDSAIFQEKGDYYLNSALFSFLCMLTNANSPAEDCLGALSIVTVLFDCYGQWRRLSDLLKRCDDLTKKHFGFDNPLTMTIAFKRNMLDGGAGCPRHDIARLEQIVVDMQVCFPESPKPALTARYNLAWAMLENELKQEVWAPGNFQSARRELADLTLDCARHFGDDRIETIMAAATLARAIFYCGEAEEAEKIIVQSVLPGVRRNFVDSHPYVWEAKHRHAFFLFRLAEKETGPSKSVHLQLGEQVLREVVPERYRVLGEKNPKSEHSLQLLRDILKAQGKLYEADTLSEWCERELSQYGVP</sequence>
<gene>
    <name evidence="3" type="ORF">A1O7_05357</name>
</gene>
<dbReference type="STRING" id="1182544.W9WHF7"/>
<dbReference type="InterPro" id="IPR011990">
    <property type="entry name" value="TPR-like_helical_dom_sf"/>
</dbReference>
<dbReference type="eggNOG" id="ENOG502RVAN">
    <property type="taxonomic scope" value="Eukaryota"/>
</dbReference>
<reference evidence="3 4" key="1">
    <citation type="submission" date="2013-03" db="EMBL/GenBank/DDBJ databases">
        <title>The Genome Sequence of Cladophialophora yegresii CBS 114405.</title>
        <authorList>
            <consortium name="The Broad Institute Genomics Platform"/>
            <person name="Cuomo C."/>
            <person name="de Hoog S."/>
            <person name="Gorbushina A."/>
            <person name="Walker B."/>
            <person name="Young S.K."/>
            <person name="Zeng Q."/>
            <person name="Gargeya S."/>
            <person name="Fitzgerald M."/>
            <person name="Haas B."/>
            <person name="Abouelleil A."/>
            <person name="Allen A.W."/>
            <person name="Alvarado L."/>
            <person name="Arachchi H.M."/>
            <person name="Berlin A.M."/>
            <person name="Chapman S.B."/>
            <person name="Gainer-Dewar J."/>
            <person name="Goldberg J."/>
            <person name="Griggs A."/>
            <person name="Gujja S."/>
            <person name="Hansen M."/>
            <person name="Howarth C."/>
            <person name="Imamovic A."/>
            <person name="Ireland A."/>
            <person name="Larimer J."/>
            <person name="McCowan C."/>
            <person name="Murphy C."/>
            <person name="Pearson M."/>
            <person name="Poon T.W."/>
            <person name="Priest M."/>
            <person name="Roberts A."/>
            <person name="Saif S."/>
            <person name="Shea T."/>
            <person name="Sisk P."/>
            <person name="Sykes S."/>
            <person name="Wortman J."/>
            <person name="Nusbaum C."/>
            <person name="Birren B."/>
        </authorList>
    </citation>
    <scope>NUCLEOTIDE SEQUENCE [LARGE SCALE GENOMIC DNA]</scope>
    <source>
        <strain evidence="3 4">CBS 114405</strain>
    </source>
</reference>
<evidence type="ECO:0000313" key="4">
    <source>
        <dbReference type="Proteomes" id="UP000019473"/>
    </source>
</evidence>
<dbReference type="RefSeq" id="XP_007757557.1">
    <property type="nucleotide sequence ID" value="XM_007759367.1"/>
</dbReference>
<dbReference type="InterPro" id="IPR025676">
    <property type="entry name" value="Clr5_dom"/>
</dbReference>
<protein>
    <recommendedName>
        <fullName evidence="2">Clr5 domain-containing protein</fullName>
    </recommendedName>
</protein>
<organism evidence="3 4">
    <name type="scientific">Cladophialophora yegresii CBS 114405</name>
    <dbReference type="NCBI Taxonomy" id="1182544"/>
    <lineage>
        <taxon>Eukaryota</taxon>
        <taxon>Fungi</taxon>
        <taxon>Dikarya</taxon>
        <taxon>Ascomycota</taxon>
        <taxon>Pezizomycotina</taxon>
        <taxon>Eurotiomycetes</taxon>
        <taxon>Chaetothyriomycetidae</taxon>
        <taxon>Chaetothyriales</taxon>
        <taxon>Herpotrichiellaceae</taxon>
        <taxon>Cladophialophora</taxon>
    </lineage>
</organism>
<dbReference type="EMBL" id="AMGW01000004">
    <property type="protein sequence ID" value="EXJ57934.1"/>
    <property type="molecule type" value="Genomic_DNA"/>
</dbReference>
<feature type="domain" description="Clr5" evidence="2">
    <location>
        <begin position="28"/>
        <end position="74"/>
    </location>
</feature>
<dbReference type="AlphaFoldDB" id="W9WHF7"/>